<proteinExistence type="predicted"/>
<dbReference type="RefSeq" id="WP_259083797.1">
    <property type="nucleotide sequence ID" value="NZ_JANTYZ010000007.1"/>
</dbReference>
<comment type="caution">
    <text evidence="1">The sequence shown here is derived from an EMBL/GenBank/DDBJ whole genome shotgun (WGS) entry which is preliminary data.</text>
</comment>
<accession>A0A9X2R9E6</accession>
<sequence>MDDKGFRVQWTADHIQTGYETAYAVGEDRMEDHKEHIREMYDGAAILNVEEIPAERAMRITRRRGSGA</sequence>
<dbReference type="EMBL" id="JANTYZ010000007">
    <property type="protein sequence ID" value="MCS3865894.1"/>
    <property type="molecule type" value="Genomic_DNA"/>
</dbReference>
<evidence type="ECO:0000313" key="2">
    <source>
        <dbReference type="Proteomes" id="UP001155034"/>
    </source>
</evidence>
<gene>
    <name evidence="1" type="ORF">GGP82_002458</name>
</gene>
<reference evidence="1" key="1">
    <citation type="submission" date="2022-08" db="EMBL/GenBank/DDBJ databases">
        <title>Genomic Encyclopedia of Type Strains, Phase V (KMG-V): Genome sequencing to study the core and pangenomes of soil and plant-associated prokaryotes.</title>
        <authorList>
            <person name="Whitman W."/>
        </authorList>
    </citation>
    <scope>NUCLEOTIDE SEQUENCE</scope>
    <source>
        <strain evidence="1">SP2016B</strain>
    </source>
</reference>
<name>A0A9X2R9E6_9BACT</name>
<protein>
    <submittedName>
        <fullName evidence="1">Uncharacterized protein</fullName>
    </submittedName>
</protein>
<dbReference type="AlphaFoldDB" id="A0A9X2R9E6"/>
<organism evidence="1 2">
    <name type="scientific">Salinibacter ruber</name>
    <dbReference type="NCBI Taxonomy" id="146919"/>
    <lineage>
        <taxon>Bacteria</taxon>
        <taxon>Pseudomonadati</taxon>
        <taxon>Rhodothermota</taxon>
        <taxon>Rhodothermia</taxon>
        <taxon>Rhodothermales</taxon>
        <taxon>Salinibacteraceae</taxon>
        <taxon>Salinibacter</taxon>
    </lineage>
</organism>
<evidence type="ECO:0000313" key="1">
    <source>
        <dbReference type="EMBL" id="MCS3865894.1"/>
    </source>
</evidence>
<dbReference type="Proteomes" id="UP001155034">
    <property type="component" value="Unassembled WGS sequence"/>
</dbReference>